<dbReference type="EC" id="2.7.1.150" evidence="2"/>
<feature type="compositionally biased region" description="Low complexity" evidence="13">
    <location>
        <begin position="1"/>
        <end position="20"/>
    </location>
</feature>
<reference evidence="16 18" key="1">
    <citation type="submission" date="2020-01" db="EMBL/GenBank/DDBJ databases">
        <authorList>
            <consortium name="DOE Joint Genome Institute"/>
            <person name="Haridas S."/>
            <person name="Albert R."/>
            <person name="Binder M."/>
            <person name="Bloem J."/>
            <person name="Labutti K."/>
            <person name="Salamov A."/>
            <person name="Andreopoulos B."/>
            <person name="Baker S.E."/>
            <person name="Barry K."/>
            <person name="Bills G."/>
            <person name="Bluhm B.H."/>
            <person name="Cannon C."/>
            <person name="Castanera R."/>
            <person name="Culley D.E."/>
            <person name="Daum C."/>
            <person name="Ezra D."/>
            <person name="Gonzalez J.B."/>
            <person name="Henrissat B."/>
            <person name="Kuo A."/>
            <person name="Liang C."/>
            <person name="Lipzen A."/>
            <person name="Lutzoni F."/>
            <person name="Magnuson J."/>
            <person name="Mondo S."/>
            <person name="Nolan M."/>
            <person name="Ohm R."/>
            <person name="Pangilinan J."/>
            <person name="Park H.-J."/>
            <person name="Ramirez L."/>
            <person name="Alfaro M."/>
            <person name="Sun H."/>
            <person name="Tritt A."/>
            <person name="Yoshinaga Y."/>
            <person name="Zwiers L.-H."/>
            <person name="Turgeon B.G."/>
            <person name="Goodwin S.B."/>
            <person name="Spatafora J.W."/>
            <person name="Crous P.W."/>
            <person name="Grigoriev I.V."/>
        </authorList>
    </citation>
    <scope>NUCLEOTIDE SEQUENCE</scope>
    <source>
        <strain evidence="16 18">CBS 781.70</strain>
    </source>
</reference>
<dbReference type="PANTHER" id="PTHR45748">
    <property type="entry name" value="1-PHOSPHATIDYLINOSITOL 3-PHOSPHATE 5-KINASE-RELATED"/>
    <property type="match status" value="1"/>
</dbReference>
<dbReference type="Gene3D" id="3.30.800.10">
    <property type="entry name" value="Phosphatidylinositol Phosphate Kinase II Beta"/>
    <property type="match status" value="1"/>
</dbReference>
<feature type="region of interest" description="Disordered" evidence="13">
    <location>
        <begin position="1597"/>
        <end position="1648"/>
    </location>
</feature>
<feature type="region of interest" description="Disordered" evidence="13">
    <location>
        <begin position="1874"/>
        <end position="1979"/>
    </location>
</feature>
<sequence length="2413" mass="269628">MAPSAPRDAPSSRASPRLSPNNRHRRDSSLSTASRPDLDLDRIHTTASRSETLTTFQEFASPPRSSVGVDSKQTAAEAVQGGFSGLYGRLRATVGGARDPSPANVASTAEAASTEEVSTQNQKHRPPPITANLPPSTVLSPPAIESTTTSRIHSPLVSNFVETKPIGDEPSSGHPSLRSLASQKEPGSTKLDRSQSGSRLADAPQRGHGTGRNERLATLRPLDMLNSENIQQHTGLVDTQRGYRTFHQRAGSQPFSDVSGHLTLDSSRGGDGTEESSSRASDIAPSQNSRLETSSSQFAPLPTVGHLSVLANDQSLGFDRVKGASSLLQRELSNRGAPPELPTYQADQTPLDPTASSRPPLIKVSQSNLSGFRLSRAASSDGDFSSVNTVSAAGQPNLRTVEDSAPLDPTTFNIGSKLSQGRRRILDKSYWMRDVNAKDCFNCGDTFSTFRRKHHCRTCGQIFDSKCTSIIDGRPFDYNGNLRVCKPCEAFIHGTDDDSSVYTDEGDPRAPDDKRLRDPEDLVQSSNVGNSNVQHVDRDHTKLATPTLGIPVSRRTNESKRRSAVLEFEGQQTLARPSSSRSLRSLSGRPTSAHKRHQSHHQHMRNHMSTRDTRAPFQRYERDPRQRTALPTFHHDNIIDPDIAPFMSDDGSSDEENPSIFAALNGDTKPGQKPEADRSGISGLIASVRRGKSQRAERSNAALSVTSREYDSSSMSKNPPRHARRRNLSTSSINQPGLSIKKSKSNSLLKGFLAGSPSSPVIGSPGAGFLDGPRPSRSMSIRSLEPPSVELNQASLQHVRKMLKQMLQDSEITNGKAWEKALMPILLQCTDDVSPDVRRNDDIDIRHYIKLKKVLGGKPTDTSYVSGVVFSKNIALKSMRTNISHPRIAIVTFPIEYARAQQHFMSLDPVIAQEREYLRNLVSRIAALNPSLLLVQKNVAGLALKFLDAAKITVIYNVKPTVISAVSRCTQARLITSIDKLYDDPSSLGKCGSFDVKTYVHGRAKKRYVFLSGCQRDLGCTIVLRGESTEGLRRLKRVTEFMCYVVYNLKLETCLMRDEFVAIPTSLAGGTLSPDKGRPSIGPEPSDSETFKSLSTAQGESGQGAVSSLYTDMVEKHKTKILSASPFVQFMQPYLLTRAREQEAQLAYLKLLRDQYRDAGDDERDGTPEEFALVQPEMVHRVVEKPSRQVREFLFAVHAAEYDKALHNYRTQKRQWETYVSGNLDIFDPFTHQRIAVLYSMVNTVTSTPCVGPEIIPLSYYTQHDLDEGFAEDITLGQYVEHLCNDANLTCQISGCDQKLYNHHRQYVHGNGQMSILVQKYLAKIRGLHNAVLMWSCCRICGMETQVIPMSDNTWKYSFAKYLELTFWSTGLKPRSEDCDHDIHRDHVRYFGFNNMALSIQYDKIELYEVIVPRPTINWKVDSDLRLKNELFQKSLARFDRFMQSVCVRIDGIHVEGVVPEKAEECRAELEKLALLADADQQALTKRLQDEYMNSKYYEIVPMNRAIKAMQECAITWDDIFAEFERNFFPSEKDIRRMAALQLRKFFLDTNESTPSIEETESQGIESTSAEKNEGILLTPKPSDLSAEEAEKMLTSVVAEQSPPTPTHVEKDADGLPRTPKKSLSPDRQHYNLGMEEATPRALDPMSSKSVKHLDLAVSAGASNLTPTPGSLLEWEQSSASDSTLRPSGLLPPEVRRPATDTGATGSLSSPERKARPEPLPSLTVPGPPEPLPESKIPRPTSIHAPPLPRTQSTPNHTLAKDAGTIYGGGESSSKISLTEDMRALTQRMSERFNLRHYKNMKYPARSMIPRSVPSEKGNVSSLAKHFEQLSREFEKERQRERRQQTARGRPTRAFPLASSKPIVEVYRNAHEAVRERDVGEDDQISQGRPSTEASTFGSSTLDEITTAEGTQPTTVSHSPTNERDTDSTKDSVTEETSEHRAVHTPSDAELTDAEQTPFDDVEAQESRPSSQVLSPTESQLDVNIELPKHEKLSLVKMLTSFWSERSASGWAPLDYPLRSSEHTWEDSDIIVREDEPSSIIALALSSADYLAKLESFRREPAMDKPSDEEWSERDEDISIERNLLYQKNTNIRYAFQNRNVKAQCKIFYAESFDAIRRKCGVADRFVESLSRCLKWDSKGGKTKSLFLKTLDDRFVLKSLSPIEVNAFFKFAPNYFSFTHQNLFKGLPSVIAKMLGLFQVTIRNTASGTEFNWFMLVMENLFYERQPNRRFDLKGSMRNRKIQSTGEEDEVLLDENLVDIIFEKPIFVRDHTKKLLQASVFNDTLFLGKQNVMDYSLMAGFDDKRREIIVGIIDCIRTYTWDKKLETWIKDRGKNKPTITSPKDYRNRFRIAMASYILEAPNCWHPFHQGMGQRRTVPAVRWEPQKADIEEQEVEGDTDAQALVGGSGAPSLT</sequence>
<evidence type="ECO:0000256" key="4">
    <source>
        <dbReference type="ARBA" id="ARBA00022723"/>
    </source>
</evidence>
<evidence type="ECO:0000256" key="5">
    <source>
        <dbReference type="ARBA" id="ARBA00022741"/>
    </source>
</evidence>
<dbReference type="InterPro" id="IPR011011">
    <property type="entry name" value="Znf_FYVE_PHD"/>
</dbReference>
<protein>
    <recommendedName>
        <fullName evidence="2">1-phosphatidylinositol-3-phosphate 5-kinase</fullName>
        <ecNumber evidence="2">2.7.1.150</ecNumber>
    </recommendedName>
    <alternativeName>
        <fullName evidence="10">Type III PIP kinase</fullName>
    </alternativeName>
</protein>
<feature type="compositionally biased region" description="Basic and acidic residues" evidence="13">
    <location>
        <begin position="506"/>
        <end position="520"/>
    </location>
</feature>
<keyword evidence="9 12" id="KW-0067">ATP-binding</keyword>
<evidence type="ECO:0000256" key="2">
    <source>
        <dbReference type="ARBA" id="ARBA00012009"/>
    </source>
</evidence>
<keyword evidence="5 12" id="KW-0547">Nucleotide-binding</keyword>
<feature type="compositionally biased region" description="Polar residues" evidence="13">
    <location>
        <begin position="133"/>
        <end position="161"/>
    </location>
</feature>
<dbReference type="Gene3D" id="3.30.810.10">
    <property type="entry name" value="2-Layer Sandwich"/>
    <property type="match status" value="1"/>
</dbReference>
<dbReference type="InterPro" id="IPR002498">
    <property type="entry name" value="PInositol-4-P-4/5-kinase_core"/>
</dbReference>
<dbReference type="PANTHER" id="PTHR45748:SF7">
    <property type="entry name" value="1-PHOSPHATIDYLINOSITOL 3-PHOSPHATE 5-KINASE-RELATED"/>
    <property type="match status" value="1"/>
</dbReference>
<dbReference type="FunFam" id="3.50.7.10:FF:000007">
    <property type="entry name" value="1-phosphatidylinositol 3-phosphate 5-kinase isoform X1"/>
    <property type="match status" value="1"/>
</dbReference>
<dbReference type="RefSeq" id="XP_033539006.1">
    <property type="nucleotide sequence ID" value="XM_033677290.1"/>
</dbReference>
<feature type="compositionally biased region" description="Polar residues" evidence="13">
    <location>
        <begin position="1552"/>
        <end position="1568"/>
    </location>
</feature>
<dbReference type="InterPro" id="IPR044769">
    <property type="entry name" value="PIKfyve_PIPKc"/>
</dbReference>
<dbReference type="FunFam" id="3.30.810.10:FF:000001">
    <property type="entry name" value="1-phosphatidylinositol 3-phosphate 5-kinase FAB1"/>
    <property type="match status" value="1"/>
</dbReference>
<dbReference type="Pfam" id="PF00118">
    <property type="entry name" value="Cpn60_TCP1"/>
    <property type="match status" value="1"/>
</dbReference>
<organism evidence="16">
    <name type="scientific">Eremomyces bilateralis CBS 781.70</name>
    <dbReference type="NCBI Taxonomy" id="1392243"/>
    <lineage>
        <taxon>Eukaryota</taxon>
        <taxon>Fungi</taxon>
        <taxon>Dikarya</taxon>
        <taxon>Ascomycota</taxon>
        <taxon>Pezizomycotina</taxon>
        <taxon>Dothideomycetes</taxon>
        <taxon>Dothideomycetes incertae sedis</taxon>
        <taxon>Eremomycetales</taxon>
        <taxon>Eremomycetaceae</taxon>
        <taxon>Eremomyces</taxon>
    </lineage>
</organism>
<evidence type="ECO:0000256" key="7">
    <source>
        <dbReference type="ARBA" id="ARBA00022777"/>
    </source>
</evidence>
<dbReference type="FunFam" id="3.30.800.10:FF:000005">
    <property type="entry name" value="1-phosphatidylinositol-3-phosphate 5-kinase (Fab1)"/>
    <property type="match status" value="1"/>
</dbReference>
<dbReference type="GO" id="GO:0000329">
    <property type="term" value="C:fungal-type vacuole membrane"/>
    <property type="evidence" value="ECO:0007669"/>
    <property type="project" value="TreeGrafter"/>
</dbReference>
<dbReference type="Proteomes" id="UP000504638">
    <property type="component" value="Unplaced"/>
</dbReference>
<feature type="region of interest" description="Disordered" evidence="13">
    <location>
        <begin position="94"/>
        <end position="215"/>
    </location>
</feature>
<dbReference type="SUPFAM" id="SSF57903">
    <property type="entry name" value="FYVE/PHD zinc finger"/>
    <property type="match status" value="1"/>
</dbReference>
<dbReference type="InterPro" id="IPR000306">
    <property type="entry name" value="Znf_FYVE"/>
</dbReference>
<evidence type="ECO:0000313" key="18">
    <source>
        <dbReference type="RefSeq" id="XP_033539006.1"/>
    </source>
</evidence>
<dbReference type="GO" id="GO:0046854">
    <property type="term" value="P:phosphatidylinositol phosphate biosynthetic process"/>
    <property type="evidence" value="ECO:0007669"/>
    <property type="project" value="TreeGrafter"/>
</dbReference>
<proteinExistence type="predicted"/>
<feature type="region of interest" description="Disordered" evidence="13">
    <location>
        <begin position="636"/>
        <end position="740"/>
    </location>
</feature>
<evidence type="ECO:0000256" key="12">
    <source>
        <dbReference type="PROSITE-ProRule" id="PRU00781"/>
    </source>
</evidence>
<feature type="region of interest" description="Disordered" evidence="13">
    <location>
        <begin position="333"/>
        <end position="359"/>
    </location>
</feature>
<dbReference type="SUPFAM" id="SSF56104">
    <property type="entry name" value="SAICAR synthase-like"/>
    <property type="match status" value="1"/>
</dbReference>
<feature type="compositionally biased region" description="Polar residues" evidence="13">
    <location>
        <begin position="1676"/>
        <end position="1686"/>
    </location>
</feature>
<feature type="compositionally biased region" description="Polar residues" evidence="13">
    <location>
        <begin position="45"/>
        <end position="58"/>
    </location>
</feature>
<feature type="compositionally biased region" description="Polar residues" evidence="13">
    <location>
        <begin position="1091"/>
        <end position="1103"/>
    </location>
</feature>
<keyword evidence="6 11" id="KW-0863">Zinc-finger</keyword>
<dbReference type="GO" id="GO:0000285">
    <property type="term" value="F:1-phosphatidylinositol-3-phosphate 5-kinase activity"/>
    <property type="evidence" value="ECO:0007669"/>
    <property type="project" value="UniProtKB-EC"/>
</dbReference>
<feature type="compositionally biased region" description="Polar residues" evidence="13">
    <location>
        <begin position="701"/>
        <end position="717"/>
    </location>
</feature>
<dbReference type="Pfam" id="PF01363">
    <property type="entry name" value="FYVE"/>
    <property type="match status" value="1"/>
</dbReference>
<dbReference type="PROSITE" id="PS50178">
    <property type="entry name" value="ZF_FYVE"/>
    <property type="match status" value="1"/>
</dbReference>
<feature type="compositionally biased region" description="Polar residues" evidence="13">
    <location>
        <begin position="278"/>
        <end position="296"/>
    </location>
</feature>
<feature type="compositionally biased region" description="Polar residues" evidence="13">
    <location>
        <begin position="523"/>
        <end position="534"/>
    </location>
</feature>
<dbReference type="Gene3D" id="3.30.40.10">
    <property type="entry name" value="Zinc/RING finger domain, C3HC4 (zinc finger)"/>
    <property type="match status" value="1"/>
</dbReference>
<gene>
    <name evidence="16 18" type="ORF">P152DRAFT_427141</name>
</gene>
<dbReference type="Gene3D" id="3.50.7.10">
    <property type="entry name" value="GroEL"/>
    <property type="match status" value="1"/>
</dbReference>
<keyword evidence="8" id="KW-0862">Zinc</keyword>
<evidence type="ECO:0000256" key="9">
    <source>
        <dbReference type="ARBA" id="ARBA00022840"/>
    </source>
</evidence>
<feature type="domain" description="PIPK" evidence="15">
    <location>
        <begin position="2033"/>
        <end position="2357"/>
    </location>
</feature>
<feature type="region of interest" description="Disordered" evidence="13">
    <location>
        <begin position="1662"/>
        <end position="1778"/>
    </location>
</feature>
<feature type="compositionally biased region" description="Basic and acidic residues" evidence="13">
    <location>
        <begin position="1832"/>
        <end position="1844"/>
    </location>
</feature>
<evidence type="ECO:0000313" key="17">
    <source>
        <dbReference type="Proteomes" id="UP000504638"/>
    </source>
</evidence>
<dbReference type="SMART" id="SM00330">
    <property type="entry name" value="PIPKc"/>
    <property type="match status" value="1"/>
</dbReference>
<feature type="compositionally biased region" description="Basic and acidic residues" evidence="13">
    <location>
        <begin position="1921"/>
        <end position="1942"/>
    </location>
</feature>
<keyword evidence="4" id="KW-0479">Metal-binding</keyword>
<reference evidence="18" key="2">
    <citation type="submission" date="2020-04" db="EMBL/GenBank/DDBJ databases">
        <authorList>
            <consortium name="NCBI Genome Project"/>
        </authorList>
    </citation>
    <scope>NUCLEOTIDE SEQUENCE</scope>
    <source>
        <strain evidence="18">CBS 781.70</strain>
    </source>
</reference>
<evidence type="ECO:0000313" key="16">
    <source>
        <dbReference type="EMBL" id="KAF1817375.1"/>
    </source>
</evidence>
<evidence type="ECO:0000256" key="11">
    <source>
        <dbReference type="PROSITE-ProRule" id="PRU00091"/>
    </source>
</evidence>
<feature type="region of interest" description="Disordered" evidence="13">
    <location>
        <begin position="1072"/>
        <end position="1103"/>
    </location>
</feature>
<evidence type="ECO:0000256" key="13">
    <source>
        <dbReference type="SAM" id="MobiDB-lite"/>
    </source>
</evidence>
<evidence type="ECO:0000256" key="3">
    <source>
        <dbReference type="ARBA" id="ARBA00022679"/>
    </source>
</evidence>
<dbReference type="SMART" id="SM00064">
    <property type="entry name" value="FYVE"/>
    <property type="match status" value="1"/>
</dbReference>
<evidence type="ECO:0000259" key="15">
    <source>
        <dbReference type="PROSITE" id="PS51455"/>
    </source>
</evidence>
<dbReference type="InterPro" id="IPR027409">
    <property type="entry name" value="GroEL-like_apical_dom_sf"/>
</dbReference>
<dbReference type="EMBL" id="ML975149">
    <property type="protein sequence ID" value="KAF1817375.1"/>
    <property type="molecule type" value="Genomic_DNA"/>
</dbReference>
<feature type="region of interest" description="Disordered" evidence="13">
    <location>
        <begin position="2389"/>
        <end position="2413"/>
    </location>
</feature>
<accession>A0A6G1GGZ7</accession>
<dbReference type="CDD" id="cd17300">
    <property type="entry name" value="PIPKc_PIKfyve"/>
    <property type="match status" value="1"/>
</dbReference>
<feature type="compositionally biased region" description="Acidic residues" evidence="13">
    <location>
        <begin position="1950"/>
        <end position="1964"/>
    </location>
</feature>
<evidence type="ECO:0000256" key="6">
    <source>
        <dbReference type="ARBA" id="ARBA00022771"/>
    </source>
</evidence>
<keyword evidence="3 12" id="KW-0808">Transferase</keyword>
<name>A0A6G1GGZ7_9PEZI</name>
<feature type="domain" description="FYVE-type" evidence="14">
    <location>
        <begin position="434"/>
        <end position="493"/>
    </location>
</feature>
<dbReference type="InterPro" id="IPR027484">
    <property type="entry name" value="PInositol-4-P-5-kinase_N"/>
</dbReference>
<dbReference type="InterPro" id="IPR017455">
    <property type="entry name" value="Znf_FYVE-rel"/>
</dbReference>
<dbReference type="CDD" id="cd03334">
    <property type="entry name" value="Fab1_TCP"/>
    <property type="match status" value="1"/>
</dbReference>
<dbReference type="InterPro" id="IPR027483">
    <property type="entry name" value="PInositol-4-P-4/5-kinase_C_sf"/>
</dbReference>
<feature type="compositionally biased region" description="Polar residues" evidence="13">
    <location>
        <begin position="1885"/>
        <end position="1920"/>
    </location>
</feature>
<evidence type="ECO:0000256" key="1">
    <source>
        <dbReference type="ARBA" id="ARBA00000768"/>
    </source>
</evidence>
<feature type="region of interest" description="Disordered" evidence="13">
    <location>
        <begin position="497"/>
        <end position="616"/>
    </location>
</feature>
<dbReference type="GO" id="GO:0005524">
    <property type="term" value="F:ATP binding"/>
    <property type="evidence" value="ECO:0007669"/>
    <property type="project" value="UniProtKB-UniRule"/>
</dbReference>
<evidence type="ECO:0000259" key="14">
    <source>
        <dbReference type="PROSITE" id="PS50178"/>
    </source>
</evidence>
<dbReference type="Pfam" id="PF01504">
    <property type="entry name" value="PIP5K"/>
    <property type="match status" value="1"/>
</dbReference>
<evidence type="ECO:0000256" key="8">
    <source>
        <dbReference type="ARBA" id="ARBA00022833"/>
    </source>
</evidence>
<dbReference type="InterPro" id="IPR002423">
    <property type="entry name" value="Cpn60/GroEL/TCP-1"/>
</dbReference>
<evidence type="ECO:0000256" key="10">
    <source>
        <dbReference type="ARBA" id="ARBA00075294"/>
    </source>
</evidence>
<feature type="region of interest" description="Disordered" evidence="13">
    <location>
        <begin position="1552"/>
        <end position="1584"/>
    </location>
</feature>
<dbReference type="SUPFAM" id="SSF52029">
    <property type="entry name" value="GroEL apical domain-like"/>
    <property type="match status" value="1"/>
</dbReference>
<keyword evidence="17" id="KW-1185">Reference proteome</keyword>
<dbReference type="FunFam" id="3.30.40.10:FF:000283">
    <property type="entry name" value="1-phosphatidylinositol-3-phosphate 5-kinase (Fab1)"/>
    <property type="match status" value="1"/>
</dbReference>
<dbReference type="GeneID" id="54417860"/>
<feature type="compositionally biased region" description="Low complexity" evidence="13">
    <location>
        <begin position="576"/>
        <end position="591"/>
    </location>
</feature>
<feature type="region of interest" description="Disordered" evidence="13">
    <location>
        <begin position="1"/>
        <end position="73"/>
    </location>
</feature>
<feature type="compositionally biased region" description="Basic residues" evidence="13">
    <location>
        <begin position="592"/>
        <end position="608"/>
    </location>
</feature>
<dbReference type="OrthoDB" id="158357at2759"/>
<feature type="compositionally biased region" description="Polar residues" evidence="13">
    <location>
        <begin position="1967"/>
        <end position="1979"/>
    </location>
</feature>
<dbReference type="PROSITE" id="PS51455">
    <property type="entry name" value="PIPK"/>
    <property type="match status" value="1"/>
</dbReference>
<comment type="catalytic activity">
    <reaction evidence="1">
        <text>a 1,2-diacyl-sn-glycero-3-phospho-(1D-myo-inositol-3-phosphate) + ATP = a 1,2-diacyl-sn-glycero-3-phospho-(1D-myo-inositol-3,5-bisphosphate) + ADP + H(+)</text>
        <dbReference type="Rhea" id="RHEA:13609"/>
        <dbReference type="ChEBI" id="CHEBI:15378"/>
        <dbReference type="ChEBI" id="CHEBI:30616"/>
        <dbReference type="ChEBI" id="CHEBI:57923"/>
        <dbReference type="ChEBI" id="CHEBI:58088"/>
        <dbReference type="ChEBI" id="CHEBI:456216"/>
        <dbReference type="EC" id="2.7.1.150"/>
    </reaction>
</comment>
<feature type="region of interest" description="Disordered" evidence="13">
    <location>
        <begin position="247"/>
        <end position="296"/>
    </location>
</feature>
<dbReference type="InterPro" id="IPR013083">
    <property type="entry name" value="Znf_RING/FYVE/PHD"/>
</dbReference>
<feature type="compositionally biased region" description="Polar residues" evidence="13">
    <location>
        <begin position="728"/>
        <end position="737"/>
    </location>
</feature>
<feature type="compositionally biased region" description="Low complexity" evidence="13">
    <location>
        <begin position="105"/>
        <end position="119"/>
    </location>
</feature>
<feature type="region of interest" description="Disordered" evidence="13">
    <location>
        <begin position="1832"/>
        <end position="1860"/>
    </location>
</feature>
<keyword evidence="7 12" id="KW-0418">Kinase</keyword>
<dbReference type="GO" id="GO:0008270">
    <property type="term" value="F:zinc ion binding"/>
    <property type="evidence" value="ECO:0007669"/>
    <property type="project" value="UniProtKB-KW"/>
</dbReference>
<reference evidence="18" key="3">
    <citation type="submission" date="2025-04" db="UniProtKB">
        <authorList>
            <consortium name="RefSeq"/>
        </authorList>
    </citation>
    <scope>IDENTIFICATION</scope>
    <source>
        <strain evidence="18">CBS 781.70</strain>
    </source>
</reference>
<dbReference type="GO" id="GO:0010008">
    <property type="term" value="C:endosome membrane"/>
    <property type="evidence" value="ECO:0007669"/>
    <property type="project" value="TreeGrafter"/>
</dbReference>